<dbReference type="GO" id="GO:0000307">
    <property type="term" value="C:cyclin-dependent protein kinase holoenzyme complex"/>
    <property type="evidence" value="ECO:0007669"/>
    <property type="project" value="TreeGrafter"/>
</dbReference>
<name>A0AA39K4J6_ARMTA</name>
<sequence>MSARSSHRRHPASLIPISAHNPYLVNLMASRISPEMIDYVARQATKVIRLDCDSPVNGTSRTSYKSYFDPATSPHSLRNFIGRIVKESHVQVSTFMSSLVYLERLRSKLPTLSEGLPCTIHRIFLATLIVTAKYLNDSCPKNIHWAKYSNLFTVTEINLMEIQLLYLLDYDLRFNEEEACALFAPYMSIVARQASTRASAVDKVAKASKARALSQEQNLRQSATSSEDVPPAPFPVSRPISLVRGLARRLSMAHIRADSVAPLPMPTALTSKSTSTTSSSSTSSSDICSLVDDTGSSSSSSSGISSESESETEEHVEPRVYSSSYGDYYQALTQEEMIAPGKKPFLLRPSPAYVHRNHHITQNRSRKPSDASSVRTITALSPTQCSSFSSISSLQSRRSSGKRSVSGATTIATGVKESSITASVTMPAIVRNAGSGGFLSRMWGAAKGQALGHEKSASLDYDTTYSGQGPNTLKKLVLVHSRAANTRNGGTFNV</sequence>
<dbReference type="GO" id="GO:0019901">
    <property type="term" value="F:protein kinase binding"/>
    <property type="evidence" value="ECO:0007669"/>
    <property type="project" value="InterPro"/>
</dbReference>
<dbReference type="InterPro" id="IPR013922">
    <property type="entry name" value="Cyclin_PHO80-like"/>
</dbReference>
<dbReference type="EMBL" id="JAUEPS010000032">
    <property type="protein sequence ID" value="KAK0452053.1"/>
    <property type="molecule type" value="Genomic_DNA"/>
</dbReference>
<keyword evidence="3" id="KW-1185">Reference proteome</keyword>
<dbReference type="PANTHER" id="PTHR15615:SF10">
    <property type="entry name" value="PHO85 CYCLIN-2-RELATED"/>
    <property type="match status" value="1"/>
</dbReference>
<dbReference type="Gene3D" id="1.10.472.10">
    <property type="entry name" value="Cyclin-like"/>
    <property type="match status" value="1"/>
</dbReference>
<dbReference type="GO" id="GO:0005634">
    <property type="term" value="C:nucleus"/>
    <property type="evidence" value="ECO:0007669"/>
    <property type="project" value="TreeGrafter"/>
</dbReference>
<dbReference type="SUPFAM" id="SSF47954">
    <property type="entry name" value="Cyclin-like"/>
    <property type="match status" value="1"/>
</dbReference>
<proteinExistence type="predicted"/>
<reference evidence="2" key="1">
    <citation type="submission" date="2023-06" db="EMBL/GenBank/DDBJ databases">
        <authorList>
            <consortium name="Lawrence Berkeley National Laboratory"/>
            <person name="Ahrendt S."/>
            <person name="Sahu N."/>
            <person name="Indic B."/>
            <person name="Wong-Bajracharya J."/>
            <person name="Merenyi Z."/>
            <person name="Ke H.-M."/>
            <person name="Monk M."/>
            <person name="Kocsube S."/>
            <person name="Drula E."/>
            <person name="Lipzen A."/>
            <person name="Balint B."/>
            <person name="Henrissat B."/>
            <person name="Andreopoulos B."/>
            <person name="Martin F.M."/>
            <person name="Harder C.B."/>
            <person name="Rigling D."/>
            <person name="Ford K.L."/>
            <person name="Foster G.D."/>
            <person name="Pangilinan J."/>
            <person name="Papanicolaou A."/>
            <person name="Barry K."/>
            <person name="LaButti K."/>
            <person name="Viragh M."/>
            <person name="Koriabine M."/>
            <person name="Yan M."/>
            <person name="Riley R."/>
            <person name="Champramary S."/>
            <person name="Plett K.L."/>
            <person name="Tsai I.J."/>
            <person name="Slot J."/>
            <person name="Sipos G."/>
            <person name="Plett J."/>
            <person name="Nagy L.G."/>
            <person name="Grigoriev I.V."/>
        </authorList>
    </citation>
    <scope>NUCLEOTIDE SEQUENCE</scope>
    <source>
        <strain evidence="2">CCBAS 213</strain>
    </source>
</reference>
<evidence type="ECO:0000256" key="1">
    <source>
        <dbReference type="SAM" id="MobiDB-lite"/>
    </source>
</evidence>
<dbReference type="CDD" id="cd20557">
    <property type="entry name" value="CYCLIN_ScPCL1-like"/>
    <property type="match status" value="1"/>
</dbReference>
<gene>
    <name evidence="2" type="ORF">EV420DRAFT_1311808</name>
</gene>
<feature type="region of interest" description="Disordered" evidence="1">
    <location>
        <begin position="215"/>
        <end position="234"/>
    </location>
</feature>
<dbReference type="GO" id="GO:0016538">
    <property type="term" value="F:cyclin-dependent protein serine/threonine kinase regulator activity"/>
    <property type="evidence" value="ECO:0007669"/>
    <property type="project" value="TreeGrafter"/>
</dbReference>
<dbReference type="RefSeq" id="XP_060327887.1">
    <property type="nucleotide sequence ID" value="XM_060468583.1"/>
</dbReference>
<accession>A0AA39K4J6</accession>
<dbReference type="GeneID" id="85352131"/>
<feature type="compositionally biased region" description="Low complexity" evidence="1">
    <location>
        <begin position="270"/>
        <end position="285"/>
    </location>
</feature>
<dbReference type="Pfam" id="PF08613">
    <property type="entry name" value="Cyclin"/>
    <property type="match status" value="1"/>
</dbReference>
<dbReference type="PANTHER" id="PTHR15615">
    <property type="match status" value="1"/>
</dbReference>
<dbReference type="Proteomes" id="UP001175211">
    <property type="component" value="Unassembled WGS sequence"/>
</dbReference>
<evidence type="ECO:0008006" key="4">
    <source>
        <dbReference type="Google" id="ProtNLM"/>
    </source>
</evidence>
<organism evidence="2 3">
    <name type="scientific">Armillaria tabescens</name>
    <name type="common">Ringless honey mushroom</name>
    <name type="synonym">Agaricus tabescens</name>
    <dbReference type="NCBI Taxonomy" id="1929756"/>
    <lineage>
        <taxon>Eukaryota</taxon>
        <taxon>Fungi</taxon>
        <taxon>Dikarya</taxon>
        <taxon>Basidiomycota</taxon>
        <taxon>Agaricomycotina</taxon>
        <taxon>Agaricomycetes</taxon>
        <taxon>Agaricomycetidae</taxon>
        <taxon>Agaricales</taxon>
        <taxon>Marasmiineae</taxon>
        <taxon>Physalacriaceae</taxon>
        <taxon>Desarmillaria</taxon>
    </lineage>
</organism>
<evidence type="ECO:0000313" key="2">
    <source>
        <dbReference type="EMBL" id="KAK0452053.1"/>
    </source>
</evidence>
<feature type="region of interest" description="Disordered" evidence="1">
    <location>
        <begin position="264"/>
        <end position="320"/>
    </location>
</feature>
<feature type="compositionally biased region" description="Polar residues" evidence="1">
    <location>
        <begin position="215"/>
        <end position="227"/>
    </location>
</feature>
<dbReference type="InterPro" id="IPR036915">
    <property type="entry name" value="Cyclin-like_sf"/>
</dbReference>
<comment type="caution">
    <text evidence="2">The sequence shown here is derived from an EMBL/GenBank/DDBJ whole genome shotgun (WGS) entry which is preliminary data.</text>
</comment>
<feature type="compositionally biased region" description="Low complexity" evidence="1">
    <location>
        <begin position="294"/>
        <end position="307"/>
    </location>
</feature>
<dbReference type="AlphaFoldDB" id="A0AA39K4J6"/>
<evidence type="ECO:0000313" key="3">
    <source>
        <dbReference type="Proteomes" id="UP001175211"/>
    </source>
</evidence>
<protein>
    <recommendedName>
        <fullName evidence="4">Cyclin N-terminal domain-containing protein</fullName>
    </recommendedName>
</protein>